<protein>
    <submittedName>
        <fullName evidence="6">Protein BONZAI 3 isoform X1</fullName>
    </submittedName>
</protein>
<evidence type="ECO:0000256" key="1">
    <source>
        <dbReference type="ARBA" id="ARBA00009048"/>
    </source>
</evidence>
<evidence type="ECO:0000313" key="5">
    <source>
        <dbReference type="Proteomes" id="UP000813463"/>
    </source>
</evidence>
<dbReference type="InterPro" id="IPR035892">
    <property type="entry name" value="C2_domain_sf"/>
</dbReference>
<evidence type="ECO:0000259" key="3">
    <source>
        <dbReference type="PROSITE" id="PS50004"/>
    </source>
</evidence>
<dbReference type="SUPFAM" id="SSF49562">
    <property type="entry name" value="C2 domain (Calcium/lipid-binding domain, CaLB)"/>
    <property type="match status" value="2"/>
</dbReference>
<feature type="domain" description="C2" evidence="3">
    <location>
        <begin position="52"/>
        <end position="186"/>
    </location>
</feature>
<dbReference type="CDD" id="cd01459">
    <property type="entry name" value="vWA_copine_like"/>
    <property type="match status" value="1"/>
</dbReference>
<dbReference type="PANTHER" id="PTHR10857">
    <property type="entry name" value="COPINE"/>
    <property type="match status" value="1"/>
</dbReference>
<dbReference type="Pfam" id="PF00168">
    <property type="entry name" value="C2"/>
    <property type="match status" value="2"/>
</dbReference>
<dbReference type="InterPro" id="IPR002035">
    <property type="entry name" value="VWF_A"/>
</dbReference>
<gene>
    <name evidence="6" type="primary">LOC110787834</name>
</gene>
<accession>A0ABM3QIS0</accession>
<reference evidence="6" key="2">
    <citation type="submission" date="2025-08" db="UniProtKB">
        <authorList>
            <consortium name="RefSeq"/>
        </authorList>
    </citation>
    <scope>IDENTIFICATION</scope>
    <source>
        <tissue evidence="6">Leaf</tissue>
    </source>
</reference>
<dbReference type="InterPro" id="IPR036465">
    <property type="entry name" value="vWFA_dom_sf"/>
</dbReference>
<dbReference type="Gene3D" id="2.60.40.150">
    <property type="entry name" value="C2 domain"/>
    <property type="match status" value="2"/>
</dbReference>
<dbReference type="PANTHER" id="PTHR10857:SF120">
    <property type="entry name" value="PROTEIN BONZAI 3"/>
    <property type="match status" value="1"/>
</dbReference>
<dbReference type="Pfam" id="PF07002">
    <property type="entry name" value="Copine"/>
    <property type="match status" value="1"/>
</dbReference>
<dbReference type="Gene3D" id="3.40.50.410">
    <property type="entry name" value="von Willebrand factor, type A domain"/>
    <property type="match status" value="1"/>
</dbReference>
<dbReference type="InterPro" id="IPR037768">
    <property type="entry name" value="C2B_Copine"/>
</dbReference>
<feature type="domain" description="VWFA" evidence="4">
    <location>
        <begin position="357"/>
        <end position="576"/>
    </location>
</feature>
<dbReference type="InterPro" id="IPR010734">
    <property type="entry name" value="Copine_C"/>
</dbReference>
<keyword evidence="2" id="KW-0677">Repeat</keyword>
<evidence type="ECO:0000259" key="4">
    <source>
        <dbReference type="PROSITE" id="PS50234"/>
    </source>
</evidence>
<feature type="domain" description="C2" evidence="3">
    <location>
        <begin position="193"/>
        <end position="317"/>
    </location>
</feature>
<organism evidence="5 6">
    <name type="scientific">Spinacia oleracea</name>
    <name type="common">Spinach</name>
    <dbReference type="NCBI Taxonomy" id="3562"/>
    <lineage>
        <taxon>Eukaryota</taxon>
        <taxon>Viridiplantae</taxon>
        <taxon>Streptophyta</taxon>
        <taxon>Embryophyta</taxon>
        <taxon>Tracheophyta</taxon>
        <taxon>Spermatophyta</taxon>
        <taxon>Magnoliopsida</taxon>
        <taxon>eudicotyledons</taxon>
        <taxon>Gunneridae</taxon>
        <taxon>Pentapetalae</taxon>
        <taxon>Caryophyllales</taxon>
        <taxon>Chenopodiaceae</taxon>
        <taxon>Chenopodioideae</taxon>
        <taxon>Anserineae</taxon>
        <taxon>Spinacia</taxon>
    </lineage>
</organism>
<evidence type="ECO:0000256" key="2">
    <source>
        <dbReference type="ARBA" id="ARBA00022737"/>
    </source>
</evidence>
<dbReference type="Proteomes" id="UP000813463">
    <property type="component" value="Chromosome 4"/>
</dbReference>
<dbReference type="SUPFAM" id="SSF53300">
    <property type="entry name" value="vWA-like"/>
    <property type="match status" value="1"/>
</dbReference>
<dbReference type="RefSeq" id="XP_056683257.1">
    <property type="nucleotide sequence ID" value="XM_056827279.1"/>
</dbReference>
<dbReference type="InterPro" id="IPR045052">
    <property type="entry name" value="Copine"/>
</dbReference>
<dbReference type="SMART" id="SM00239">
    <property type="entry name" value="C2"/>
    <property type="match status" value="2"/>
</dbReference>
<dbReference type="GeneID" id="110787834"/>
<dbReference type="PROSITE" id="PS50004">
    <property type="entry name" value="C2"/>
    <property type="match status" value="2"/>
</dbReference>
<keyword evidence="5" id="KW-1185">Reference proteome</keyword>
<proteinExistence type="inferred from homology"/>
<dbReference type="PROSITE" id="PS50234">
    <property type="entry name" value="VWFA"/>
    <property type="match status" value="1"/>
</dbReference>
<dbReference type="CDD" id="cd04048">
    <property type="entry name" value="C2A_Copine"/>
    <property type="match status" value="1"/>
</dbReference>
<sequence length="610" mass="68293">MGERRQWVGFTVGPFLWRRAEMLMAGTMKPLIIFIKSKVINLCLHKSSSQNAATTLPIFHSFQGHRPTLTAIYMLSLSASKLIDLDVMSKSDPMAVVYMKKRNGTLEEIGRTEVILNDLNPVWIGKISVAYHFETVQSLVFHVFDVDTTHHNVPVKTIKLSDQDFLGEASCVLSEIFTKRDKTLTLKLNNKNRKNAGMLSVHAEESVASRNAAEIVFRCTHLDNKDFLSKSDPFLRISRKVETGNAVPICKTEVVNNNLNPIWRPVYLNTQHFVSKQNPLIVECFDFNSNGSHTLIGKLQTSVSALENMHRDKTGISFVKQHHGREKILKGQLYVDAFRERQLYSFLDYISSGFELNFMVAVDFTASNGNPRSPESLHYIDPSGRLNAYQQAITEVGEVIQFYDSDRRYSAWGFGGRTMDGSVSHCFNLNGSPYHTEVEGVEGIMTAYNSGLQTVALSGPTLFGKVVHRAAEIAGQSLEQTKSKYYVLLIITDGVLSDPQESIDALVRASDLPLSILIVGVGAADFTQMEILDADKGHRLESSTGRIATRDIVQFVPMRDVQVGQKPMVEALLEELPGQFLSYMRSRDIKPLNVNIETTLPQVHNVNYPV</sequence>
<name>A0ABM3QIS0_SPIOL</name>
<dbReference type="InterPro" id="IPR000008">
    <property type="entry name" value="C2_dom"/>
</dbReference>
<dbReference type="CDD" id="cd04047">
    <property type="entry name" value="C2B_Copine"/>
    <property type="match status" value="1"/>
</dbReference>
<reference evidence="5" key="1">
    <citation type="journal article" date="2021" name="Nat. Commun.">
        <title>Genomic analyses provide insights into spinach domestication and the genetic basis of agronomic traits.</title>
        <authorList>
            <person name="Cai X."/>
            <person name="Sun X."/>
            <person name="Xu C."/>
            <person name="Sun H."/>
            <person name="Wang X."/>
            <person name="Ge C."/>
            <person name="Zhang Z."/>
            <person name="Wang Q."/>
            <person name="Fei Z."/>
            <person name="Jiao C."/>
            <person name="Wang Q."/>
        </authorList>
    </citation>
    <scope>NUCLEOTIDE SEQUENCE [LARGE SCALE GENOMIC DNA]</scope>
    <source>
        <strain evidence="5">cv. Varoflay</strain>
    </source>
</reference>
<comment type="similarity">
    <text evidence="1">Belongs to the copine family.</text>
</comment>
<dbReference type="SMART" id="SM00327">
    <property type="entry name" value="VWA"/>
    <property type="match status" value="1"/>
</dbReference>
<evidence type="ECO:0000313" key="6">
    <source>
        <dbReference type="RefSeq" id="XP_056683257.1"/>
    </source>
</evidence>